<evidence type="ECO:0000259" key="1">
    <source>
        <dbReference type="Pfam" id="PF25954"/>
    </source>
</evidence>
<dbReference type="Pfam" id="PF25954">
    <property type="entry name" value="Beta-barrel_RND_2"/>
    <property type="match status" value="1"/>
</dbReference>
<name>A0ABW3JW92_9BACT</name>
<keyword evidence="3" id="KW-1185">Reference proteome</keyword>
<sequence length="324" mass="36710">MYGSGIVKSKDQYQVYSTANGIITDILVKEGDTLKKGDALMYLQNEAALLHVKNAELAKHQADLKKNQSKLREALMAVDLAFTKRINDSILLERQRNLWSQHIGTKVELEQRSLAAEISKTNYIQAQLDYRELHRQLKFAFNQSVNNLKITSTQAEDYIIRAKRSGKVYKILKEPGEYVTTASPLAIVGDRQDFITELKIDEYDITRIQPGQAVFVTMDSHKGEVFEGRITDIEPLMNEDSRSFTVKAVFITSPRVLYPNLTVEANIVIRTSDNVLTIPRHFVAKDSTVILSTGERRKVKLGIMDYTWAEVLSGLTAEDILMKP</sequence>
<reference evidence="3" key="1">
    <citation type="journal article" date="2019" name="Int. J. Syst. Evol. Microbiol.">
        <title>The Global Catalogue of Microorganisms (GCM) 10K type strain sequencing project: providing services to taxonomists for standard genome sequencing and annotation.</title>
        <authorList>
            <consortium name="The Broad Institute Genomics Platform"/>
            <consortium name="The Broad Institute Genome Sequencing Center for Infectious Disease"/>
            <person name="Wu L."/>
            <person name="Ma J."/>
        </authorList>
    </citation>
    <scope>NUCLEOTIDE SEQUENCE [LARGE SCALE GENOMIC DNA]</scope>
    <source>
        <strain evidence="3">CCUG 58938</strain>
    </source>
</reference>
<accession>A0ABW3JW92</accession>
<proteinExistence type="predicted"/>
<dbReference type="Gene3D" id="2.40.30.170">
    <property type="match status" value="1"/>
</dbReference>
<dbReference type="Proteomes" id="UP001597112">
    <property type="component" value="Unassembled WGS sequence"/>
</dbReference>
<protein>
    <submittedName>
        <fullName evidence="2">Efflux RND transporter periplasmic adaptor subunit</fullName>
    </submittedName>
</protein>
<dbReference type="SUPFAM" id="SSF111369">
    <property type="entry name" value="HlyD-like secretion proteins"/>
    <property type="match status" value="1"/>
</dbReference>
<organism evidence="2 3">
    <name type="scientific">Ohtaekwangia kribbensis</name>
    <dbReference type="NCBI Taxonomy" id="688913"/>
    <lineage>
        <taxon>Bacteria</taxon>
        <taxon>Pseudomonadati</taxon>
        <taxon>Bacteroidota</taxon>
        <taxon>Cytophagia</taxon>
        <taxon>Cytophagales</taxon>
        <taxon>Fulvivirgaceae</taxon>
        <taxon>Ohtaekwangia</taxon>
    </lineage>
</organism>
<evidence type="ECO:0000313" key="2">
    <source>
        <dbReference type="EMBL" id="MFD0997794.1"/>
    </source>
</evidence>
<dbReference type="InterPro" id="IPR058792">
    <property type="entry name" value="Beta-barrel_RND_2"/>
</dbReference>
<dbReference type="PANTHER" id="PTHR30469">
    <property type="entry name" value="MULTIDRUG RESISTANCE PROTEIN MDTA"/>
    <property type="match status" value="1"/>
</dbReference>
<feature type="domain" description="CusB-like beta-barrel" evidence="1">
    <location>
        <begin position="199"/>
        <end position="267"/>
    </location>
</feature>
<comment type="caution">
    <text evidence="2">The sequence shown here is derived from an EMBL/GenBank/DDBJ whole genome shotgun (WGS) entry which is preliminary data.</text>
</comment>
<dbReference type="RefSeq" id="WP_377573377.1">
    <property type="nucleotide sequence ID" value="NZ_JBHTKA010000001.1"/>
</dbReference>
<gene>
    <name evidence="2" type="ORF">ACFQ21_00685</name>
</gene>
<dbReference type="EMBL" id="JBHTKA010000001">
    <property type="protein sequence ID" value="MFD0997794.1"/>
    <property type="molecule type" value="Genomic_DNA"/>
</dbReference>
<dbReference type="Gene3D" id="2.40.50.100">
    <property type="match status" value="1"/>
</dbReference>
<dbReference type="PANTHER" id="PTHR30469:SF15">
    <property type="entry name" value="HLYD FAMILY OF SECRETION PROTEINS"/>
    <property type="match status" value="1"/>
</dbReference>
<evidence type="ECO:0000313" key="3">
    <source>
        <dbReference type="Proteomes" id="UP001597112"/>
    </source>
</evidence>